<dbReference type="RefSeq" id="XP_013790985.1">
    <property type="nucleotide sequence ID" value="XM_013935531.2"/>
</dbReference>
<evidence type="ECO:0000256" key="4">
    <source>
        <dbReference type="ARBA" id="ARBA00023136"/>
    </source>
</evidence>
<dbReference type="Proteomes" id="UP000694941">
    <property type="component" value="Unplaced"/>
</dbReference>
<dbReference type="GeneID" id="106474837"/>
<accession>A0ABM1BYB0</accession>
<evidence type="ECO:0000256" key="2">
    <source>
        <dbReference type="ARBA" id="ARBA00022692"/>
    </source>
</evidence>
<sequence length="141" mass="15772">MCNVDLSSVVSGHLDYSNKMDIILKAVGVRTFDDVIDVDAHLRKSRSALPHIGKQYPKTLVRKYLHRSKSDSAICKQPRINEQPATSYLNRHGSFSTAESFSSNSSSISSCLLSPTGLQHSQVMTEELKDGSRTSDTRWQW</sequence>
<dbReference type="Pfam" id="PF05277">
    <property type="entry name" value="DUF726"/>
    <property type="match status" value="1"/>
</dbReference>
<proteinExistence type="predicted"/>
<keyword evidence="4" id="KW-0472">Membrane</keyword>
<evidence type="ECO:0000256" key="1">
    <source>
        <dbReference type="ARBA" id="ARBA00004141"/>
    </source>
</evidence>
<evidence type="ECO:0000256" key="3">
    <source>
        <dbReference type="ARBA" id="ARBA00022989"/>
    </source>
</evidence>
<gene>
    <name evidence="6" type="primary">LOC106474837</name>
</gene>
<reference evidence="6" key="1">
    <citation type="submission" date="2025-08" db="UniProtKB">
        <authorList>
            <consortium name="RefSeq"/>
        </authorList>
    </citation>
    <scope>IDENTIFICATION</scope>
    <source>
        <tissue evidence="6">Muscle</tissue>
    </source>
</reference>
<keyword evidence="2" id="KW-0812">Transmembrane</keyword>
<evidence type="ECO:0000313" key="6">
    <source>
        <dbReference type="RefSeq" id="XP_013790985.1"/>
    </source>
</evidence>
<evidence type="ECO:0000313" key="5">
    <source>
        <dbReference type="Proteomes" id="UP000694941"/>
    </source>
</evidence>
<comment type="subcellular location">
    <subcellularLocation>
        <location evidence="1">Membrane</location>
        <topology evidence="1">Multi-pass membrane protein</topology>
    </subcellularLocation>
</comment>
<protein>
    <submittedName>
        <fullName evidence="6">Uncharacterized protein LOC106474837</fullName>
    </submittedName>
</protein>
<keyword evidence="5" id="KW-1185">Reference proteome</keyword>
<keyword evidence="3" id="KW-1133">Transmembrane helix</keyword>
<dbReference type="InterPro" id="IPR007941">
    <property type="entry name" value="DUF726"/>
</dbReference>
<organism evidence="5 6">
    <name type="scientific">Limulus polyphemus</name>
    <name type="common">Atlantic horseshoe crab</name>
    <dbReference type="NCBI Taxonomy" id="6850"/>
    <lineage>
        <taxon>Eukaryota</taxon>
        <taxon>Metazoa</taxon>
        <taxon>Ecdysozoa</taxon>
        <taxon>Arthropoda</taxon>
        <taxon>Chelicerata</taxon>
        <taxon>Merostomata</taxon>
        <taxon>Xiphosura</taxon>
        <taxon>Limulidae</taxon>
        <taxon>Limulus</taxon>
    </lineage>
</organism>
<name>A0ABM1BYB0_LIMPO</name>